<evidence type="ECO:0000259" key="13">
    <source>
        <dbReference type="PROSITE" id="PS50894"/>
    </source>
</evidence>
<dbReference type="EMBL" id="JBHPBY010000023">
    <property type="protein sequence ID" value="MFC1849153.1"/>
    <property type="molecule type" value="Genomic_DNA"/>
</dbReference>
<evidence type="ECO:0000256" key="7">
    <source>
        <dbReference type="PROSITE-ProRule" id="PRU00169"/>
    </source>
</evidence>
<feature type="modified residue" description="Phosphohistidine" evidence="6">
    <location>
        <position position="2092"/>
    </location>
</feature>
<dbReference type="SUPFAM" id="SSF55874">
    <property type="entry name" value="ATPase domain of HSP90 chaperone/DNA topoisomerase II/histidine kinase"/>
    <property type="match status" value="1"/>
</dbReference>
<dbReference type="SUPFAM" id="SSF47384">
    <property type="entry name" value="Homodimeric domain of signal transducing histidine kinase"/>
    <property type="match status" value="1"/>
</dbReference>
<name>A0ABV6YSI1_UNCC1</name>
<dbReference type="InterPro" id="IPR036890">
    <property type="entry name" value="HATPase_C_sf"/>
</dbReference>
<dbReference type="Pfam" id="PF00512">
    <property type="entry name" value="HisKA"/>
    <property type="match status" value="1"/>
</dbReference>
<dbReference type="CDD" id="cd00082">
    <property type="entry name" value="HisKA"/>
    <property type="match status" value="1"/>
</dbReference>
<protein>
    <recommendedName>
        <fullName evidence="2">histidine kinase</fullName>
        <ecNumber evidence="2">2.7.13.3</ecNumber>
    </recommendedName>
</protein>
<dbReference type="SUPFAM" id="SSF55781">
    <property type="entry name" value="GAF domain-like"/>
    <property type="match status" value="1"/>
</dbReference>
<proteinExistence type="predicted"/>
<feature type="domain" description="PAS" evidence="11">
    <location>
        <begin position="1499"/>
        <end position="1537"/>
    </location>
</feature>
<dbReference type="Gene3D" id="1.10.510.10">
    <property type="entry name" value="Transferase(Phosphotransferase) domain 1"/>
    <property type="match status" value="1"/>
</dbReference>
<dbReference type="PROSITE" id="PS50113">
    <property type="entry name" value="PAC"/>
    <property type="match status" value="1"/>
</dbReference>
<dbReference type="InterPro" id="IPR001789">
    <property type="entry name" value="Sig_transdc_resp-reg_receiver"/>
</dbReference>
<keyword evidence="15" id="KW-1185">Reference proteome</keyword>
<dbReference type="InterPro" id="IPR003661">
    <property type="entry name" value="HisK_dim/P_dom"/>
</dbReference>
<dbReference type="PROSITE" id="PS50110">
    <property type="entry name" value="RESPONSE_REGULATORY"/>
    <property type="match status" value="1"/>
</dbReference>
<dbReference type="PANTHER" id="PTHR43642:SF1">
    <property type="entry name" value="HYBRID SIGNAL TRANSDUCTION HISTIDINE KINASE G"/>
    <property type="match status" value="1"/>
</dbReference>
<feature type="domain" description="Protein kinase" evidence="8">
    <location>
        <begin position="11"/>
        <end position="270"/>
    </location>
</feature>
<dbReference type="InterPro" id="IPR001610">
    <property type="entry name" value="PAC"/>
</dbReference>
<dbReference type="Pfam" id="PF00072">
    <property type="entry name" value="Response_reg"/>
    <property type="match status" value="1"/>
</dbReference>
<dbReference type="InterPro" id="IPR008207">
    <property type="entry name" value="Sig_transdc_His_kin_Hpt_dom"/>
</dbReference>
<dbReference type="CDD" id="cd16922">
    <property type="entry name" value="HATPase_EvgS-ArcB-TorS-like"/>
    <property type="match status" value="1"/>
</dbReference>
<evidence type="ECO:0000259" key="9">
    <source>
        <dbReference type="PROSITE" id="PS50109"/>
    </source>
</evidence>
<evidence type="ECO:0000256" key="5">
    <source>
        <dbReference type="ARBA" id="ARBA00022777"/>
    </source>
</evidence>
<dbReference type="InterPro" id="IPR000700">
    <property type="entry name" value="PAS-assoc_C"/>
</dbReference>
<dbReference type="SMART" id="SM00065">
    <property type="entry name" value="GAF"/>
    <property type="match status" value="1"/>
</dbReference>
<feature type="domain" description="Response regulatory" evidence="10">
    <location>
        <begin position="1893"/>
        <end position="2009"/>
    </location>
</feature>
<dbReference type="SUPFAM" id="SSF55785">
    <property type="entry name" value="PYP-like sensor domain (PAS domain)"/>
    <property type="match status" value="1"/>
</dbReference>
<dbReference type="PROSITE" id="PS50112">
    <property type="entry name" value="PAS"/>
    <property type="match status" value="1"/>
</dbReference>
<dbReference type="InterPro" id="IPR011006">
    <property type="entry name" value="CheY-like_superfamily"/>
</dbReference>
<evidence type="ECO:0000259" key="8">
    <source>
        <dbReference type="PROSITE" id="PS50011"/>
    </source>
</evidence>
<comment type="catalytic activity">
    <reaction evidence="1">
        <text>ATP + protein L-histidine = ADP + protein N-phospho-L-histidine.</text>
        <dbReference type="EC" id="2.7.13.3"/>
    </reaction>
</comment>
<dbReference type="Gene3D" id="1.10.287.130">
    <property type="match status" value="1"/>
</dbReference>
<dbReference type="SMART" id="SM00086">
    <property type="entry name" value="PAC"/>
    <property type="match status" value="1"/>
</dbReference>
<dbReference type="SUPFAM" id="SSF56112">
    <property type="entry name" value="Protein kinase-like (PK-like)"/>
    <property type="match status" value="1"/>
</dbReference>
<feature type="domain" description="HPt" evidence="13">
    <location>
        <begin position="2053"/>
        <end position="2151"/>
    </location>
</feature>
<dbReference type="Pfam" id="PF00069">
    <property type="entry name" value="Pkinase"/>
    <property type="match status" value="1"/>
</dbReference>
<dbReference type="InterPro" id="IPR003018">
    <property type="entry name" value="GAF"/>
</dbReference>
<evidence type="ECO:0000256" key="4">
    <source>
        <dbReference type="ARBA" id="ARBA00022679"/>
    </source>
</evidence>
<evidence type="ECO:0000256" key="3">
    <source>
        <dbReference type="ARBA" id="ARBA00022553"/>
    </source>
</evidence>
<dbReference type="InterPro" id="IPR053159">
    <property type="entry name" value="Hybrid_Histidine_Kinase"/>
</dbReference>
<dbReference type="PANTHER" id="PTHR43642">
    <property type="entry name" value="HYBRID SIGNAL TRANSDUCTION HISTIDINE KINASE G"/>
    <property type="match status" value="1"/>
</dbReference>
<evidence type="ECO:0000256" key="6">
    <source>
        <dbReference type="PROSITE-ProRule" id="PRU00110"/>
    </source>
</evidence>
<feature type="modified residue" description="4-aspartylphosphate" evidence="7">
    <location>
        <position position="1942"/>
    </location>
</feature>
<gene>
    <name evidence="14" type="ORF">ACFL27_02990</name>
</gene>
<dbReference type="InterPro" id="IPR011009">
    <property type="entry name" value="Kinase-like_dom_sf"/>
</dbReference>
<dbReference type="NCBIfam" id="TIGR00229">
    <property type="entry name" value="sensory_box"/>
    <property type="match status" value="1"/>
</dbReference>
<reference evidence="14 15" key="1">
    <citation type="submission" date="2024-09" db="EMBL/GenBank/DDBJ databases">
        <title>Laminarin stimulates single cell rates of sulfate reduction while oxygen inhibits transcriptomic activity in coastal marine sediment.</title>
        <authorList>
            <person name="Lindsay M."/>
            <person name="Orcutt B."/>
            <person name="Emerson D."/>
            <person name="Stepanauskas R."/>
            <person name="D'Angelo T."/>
        </authorList>
    </citation>
    <scope>NUCLEOTIDE SEQUENCE [LARGE SCALE GENOMIC DNA]</scope>
    <source>
        <strain evidence="14">SAG AM-311-K15</strain>
    </source>
</reference>
<feature type="domain" description="PAC" evidence="12">
    <location>
        <begin position="1574"/>
        <end position="1626"/>
    </location>
</feature>
<dbReference type="Pfam" id="PF01627">
    <property type="entry name" value="Hpt"/>
    <property type="match status" value="1"/>
</dbReference>
<dbReference type="Pfam" id="PF13191">
    <property type="entry name" value="AAA_16"/>
    <property type="match status" value="1"/>
</dbReference>
<dbReference type="InterPro" id="IPR029016">
    <property type="entry name" value="GAF-like_dom_sf"/>
</dbReference>
<dbReference type="SMART" id="SM00387">
    <property type="entry name" value="HATPase_c"/>
    <property type="match status" value="1"/>
</dbReference>
<dbReference type="PROSITE" id="PS50011">
    <property type="entry name" value="PROTEIN_KINASE_DOM"/>
    <property type="match status" value="1"/>
</dbReference>
<dbReference type="Gene3D" id="1.20.120.160">
    <property type="entry name" value="HPT domain"/>
    <property type="match status" value="1"/>
</dbReference>
<dbReference type="Gene3D" id="3.30.565.10">
    <property type="entry name" value="Histidine kinase-like ATPase, C-terminal domain"/>
    <property type="match status" value="1"/>
</dbReference>
<dbReference type="InterPro" id="IPR000014">
    <property type="entry name" value="PAS"/>
</dbReference>
<dbReference type="Pfam" id="PF02518">
    <property type="entry name" value="HATPase_c"/>
    <property type="match status" value="1"/>
</dbReference>
<dbReference type="Proteomes" id="UP001594351">
    <property type="component" value="Unassembled WGS sequence"/>
</dbReference>
<evidence type="ECO:0000256" key="2">
    <source>
        <dbReference type="ARBA" id="ARBA00012438"/>
    </source>
</evidence>
<dbReference type="InterPro" id="IPR004358">
    <property type="entry name" value="Sig_transdc_His_kin-like_C"/>
</dbReference>
<dbReference type="PRINTS" id="PR00344">
    <property type="entry name" value="BCTRLSENSOR"/>
</dbReference>
<dbReference type="InterPro" id="IPR041664">
    <property type="entry name" value="AAA_16"/>
</dbReference>
<dbReference type="InterPro" id="IPR036641">
    <property type="entry name" value="HPT_dom_sf"/>
</dbReference>
<dbReference type="SUPFAM" id="SSF47226">
    <property type="entry name" value="Histidine-containing phosphotransfer domain, HPT domain"/>
    <property type="match status" value="1"/>
</dbReference>
<dbReference type="SUPFAM" id="SSF52172">
    <property type="entry name" value="CheY-like"/>
    <property type="match status" value="1"/>
</dbReference>
<evidence type="ECO:0000313" key="14">
    <source>
        <dbReference type="EMBL" id="MFC1849153.1"/>
    </source>
</evidence>
<organism evidence="14 15">
    <name type="scientific">candidate division CSSED10-310 bacterium</name>
    <dbReference type="NCBI Taxonomy" id="2855610"/>
    <lineage>
        <taxon>Bacteria</taxon>
        <taxon>Bacteria division CSSED10-310</taxon>
    </lineage>
</organism>
<dbReference type="EC" id="2.7.13.3" evidence="2"/>
<keyword evidence="3 7" id="KW-0597">Phosphoprotein</keyword>
<evidence type="ECO:0000259" key="11">
    <source>
        <dbReference type="PROSITE" id="PS50112"/>
    </source>
</evidence>
<dbReference type="InterPro" id="IPR003594">
    <property type="entry name" value="HATPase_dom"/>
</dbReference>
<dbReference type="InterPro" id="IPR035965">
    <property type="entry name" value="PAS-like_dom_sf"/>
</dbReference>
<dbReference type="Gene3D" id="3.30.450.20">
    <property type="entry name" value="PAS domain"/>
    <property type="match status" value="1"/>
</dbReference>
<dbReference type="Gene3D" id="3.30.450.40">
    <property type="match status" value="1"/>
</dbReference>
<dbReference type="Pfam" id="PF01590">
    <property type="entry name" value="GAF"/>
    <property type="match status" value="1"/>
</dbReference>
<sequence>MTKLFPDIADYTVSEQLYRSNHSLILRALNQKGQQVILKMLDQEYPGPLDLVRFQKEYEITAKVSTEGVIQVYGYENWENKPFIILEDFKAQALGQYLSNHTLSLETILYYAMSMSESLERIHQHNIIHKDVNPSNILINPTTKQIKYIDFGIASELPRENPEIVNPSILEGTLPYISPEQTGRMNRTLDYRTDLYSFGIMLYEMLTGTAPFQAADPLELVHAHLAIQPRSARDLNPDLPQVLANIVHKLLAKNAEDRYQSALRLSQDLRTCLDQLRNKGKIKTFIIAQRDISTKFRIPQKLYGRMTEIELLLEAFERVSQGGAEIVMIAGYSGIGKTVLVQEIHKPVVHRRGYFISGKFDQFNRNVPYASLIQAFQELIRYILTESNERLQHWRDKLTAALGPNGQTIIDVIPEVKHIIGDQPAQPELSPLEALNRFNLTFQNFILTFATADHPLIIFLDDLHWADVPTLKLIEHIMTSSDDTYILIIGAYRDNEVDMSHPLMSHFDELHKQGVPFTNITLKPLQLEQINEMVMNTVSCSEEQALPLARLCFEKTQGNPFFLKQFLSSLYDDKLISFNRDLGIWQWHIETMQQQQFTANVIHFMVNKIQKLSPAEQELMMRAACIGSFFPFKILVRINDVSPLETIINLRQILQEGLVVPVDNAYKFMDDSNLDLEVTFRFLHDRVQQAASSLLNAEQRKAIHGKIGKLMNKMFSVDEQEEKLFDIVHHLNYARDLLTSDTEKIKLVEMNLRAAKKAKDSAAYDPAMTFLTVGLEVLPGNNWTDQYALSLALYTEATEVAFLRTDFEAMNGYLEEVIGNARQLLDTIRVHEIKIQAFMAQNRLLDCIRTAQHILKQLQITIPSQVSKVRIFVELHKVKLALKVLGAHWLERLPEMSDPHALAAVRISSSAASAFYLSGHNMSALFLTLKMVKLSLKHGFCSHSAQWFAYYGLALASLGDEEAGYHFGNSAITLVDRFNATEIKARIFHSVGEFTHHWKKPLRETLDLFKEGYHSGLETGDLEYVCFNALLNSMYSFMCGIELGELERLSEVHSAIIKNFKQETIGHYHALIQQTVANLRVPRGSPQQISGDFYDELYMVPVHEAAKDRIALFLFYLYKVILCYSVYDLKGAAHHSDNAKKYIRYTTAMYTSTLFYFYRALIRLASFDQAAAEPEKKKIINSVTYTLTKFKKWAAQAPANHKHKALILEAELARIKGNGLAALQLYQEAITSARKEKFLPEEALAQELLAGFWLAQKEPDYARIAILKARHLYHLWGSPVKIEHLDRHFASILPLMANKYEPWESVQAVTSRPATASTSSTSMPESLDLKAVVEAAQTISEEIELSVLIKKLMTLVIENAGATEGSLILDKNSNLSQVAYIDTAASTQISEASKAIDSSDAFPLSVLHFVARTRENVVLSKAHSSEMFAQDPYWSRKKVQSLLCIPITRQTRFIGLLYLENNEVPGAFTPARVEVLHILASQAAISLENAQLYQDIKESEIKFRGLFENSTDGIFQMSASGQILAVNPSLVKILGYSSPRELIADDFKIMEHLCASETERNTILTLLRKKKWLQKYETQMVRQNGTIFDVSLSVRAILDDEHQVKHYEGIIEDITERKRADELKIAKESAEVTAKAKSDFLASMSHEIRTPMNAIIGFSDVALHTESTTRHIEYFSKIRRSAQSLLGIINDILDFSKIEAGKLDLEEVPFALAEVMESLTDLLSRQAAEKNIELRIRVDQAISQTIIGDPLRLGQVLINLSTNAIKFTNEGYVAVQVSLKEQTKNIVRLHFAVTDTGIGIPEGQLEHLFEAFTQADGSITRHYGGTGLGLTISNLLVKMMNGTIQVHSKVGRGSTFSFELCFGYSDEELPLTQTTVEESISDPEKLKVLQGARVLLVEDNVINQQVALAILNNGGLHVHVVDGGQQALQSISQQAFDAVLMDIQMPGMDGYQTTHFIREDERFKTVPIIAMTAHAMKGDREKCLQAGMNDYITKPIDSQVLYSTLAKWIAPHPKLPPAVLKTKAWDDSVKAQHIPREIAGVHLQEGLKRLNGNWLVYKQILEDFALNYASFMTEFYKRLSKNDQKSAGSMIHGLKGVAGNISAADVYETALAVEAELKKNEDSSLFTDLCQQLEAALDTVLQSIKQLLATEKQDPPLRTGENVPKNRIEQHNLFLTLAQLIKNHNPRAEAVFDELQGSISNARVEKEMNQLYSDLTHFRYKEALELLPIIARALDITLHEWESAQNEA</sequence>
<dbReference type="SMART" id="SM00388">
    <property type="entry name" value="HisKA"/>
    <property type="match status" value="1"/>
</dbReference>
<dbReference type="PROSITE" id="PS50109">
    <property type="entry name" value="HIS_KIN"/>
    <property type="match status" value="1"/>
</dbReference>
<keyword evidence="5" id="KW-0418">Kinase</keyword>
<evidence type="ECO:0000256" key="1">
    <source>
        <dbReference type="ARBA" id="ARBA00000085"/>
    </source>
</evidence>
<dbReference type="SMART" id="SM00448">
    <property type="entry name" value="REC"/>
    <property type="match status" value="1"/>
</dbReference>
<dbReference type="InterPro" id="IPR005467">
    <property type="entry name" value="His_kinase_dom"/>
</dbReference>
<dbReference type="CDD" id="cd17546">
    <property type="entry name" value="REC_hyHK_CKI1_RcsC-like"/>
    <property type="match status" value="1"/>
</dbReference>
<dbReference type="PROSITE" id="PS50894">
    <property type="entry name" value="HPT"/>
    <property type="match status" value="1"/>
</dbReference>
<dbReference type="InterPro" id="IPR027417">
    <property type="entry name" value="P-loop_NTPase"/>
</dbReference>
<evidence type="ECO:0000259" key="10">
    <source>
        <dbReference type="PROSITE" id="PS50110"/>
    </source>
</evidence>
<dbReference type="Gene3D" id="3.40.50.300">
    <property type="entry name" value="P-loop containing nucleotide triphosphate hydrolases"/>
    <property type="match status" value="1"/>
</dbReference>
<feature type="domain" description="Histidine kinase" evidence="9">
    <location>
        <begin position="1643"/>
        <end position="1864"/>
    </location>
</feature>
<dbReference type="InterPro" id="IPR036097">
    <property type="entry name" value="HisK_dim/P_sf"/>
</dbReference>
<dbReference type="CDD" id="cd14014">
    <property type="entry name" value="STKc_PknB_like"/>
    <property type="match status" value="1"/>
</dbReference>
<accession>A0ABV6YSI1</accession>
<dbReference type="Gene3D" id="3.40.50.2300">
    <property type="match status" value="1"/>
</dbReference>
<dbReference type="Pfam" id="PF13426">
    <property type="entry name" value="PAS_9"/>
    <property type="match status" value="1"/>
</dbReference>
<evidence type="ECO:0000313" key="15">
    <source>
        <dbReference type="Proteomes" id="UP001594351"/>
    </source>
</evidence>
<keyword evidence="4" id="KW-0808">Transferase</keyword>
<comment type="caution">
    <text evidence="14">The sequence shown here is derived from an EMBL/GenBank/DDBJ whole genome shotgun (WGS) entry which is preliminary data.</text>
</comment>
<dbReference type="SUPFAM" id="SSF52540">
    <property type="entry name" value="P-loop containing nucleoside triphosphate hydrolases"/>
    <property type="match status" value="1"/>
</dbReference>
<dbReference type="InterPro" id="IPR000719">
    <property type="entry name" value="Prot_kinase_dom"/>
</dbReference>
<dbReference type="CDD" id="cd00130">
    <property type="entry name" value="PAS"/>
    <property type="match status" value="1"/>
</dbReference>
<dbReference type="SMART" id="SM00091">
    <property type="entry name" value="PAS"/>
    <property type="match status" value="1"/>
</dbReference>
<evidence type="ECO:0000259" key="12">
    <source>
        <dbReference type="PROSITE" id="PS50113"/>
    </source>
</evidence>